<dbReference type="PROSITE" id="PS51374">
    <property type="entry name" value="NDPK_LIKE"/>
    <property type="match status" value="1"/>
</dbReference>
<organism evidence="3 4">
    <name type="scientific">Amycolatopsis coloradensis</name>
    <dbReference type="NCBI Taxonomy" id="76021"/>
    <lineage>
        <taxon>Bacteria</taxon>
        <taxon>Bacillati</taxon>
        <taxon>Actinomycetota</taxon>
        <taxon>Actinomycetes</taxon>
        <taxon>Pseudonocardiales</taxon>
        <taxon>Pseudonocardiaceae</taxon>
        <taxon>Amycolatopsis</taxon>
    </lineage>
</organism>
<dbReference type="AlphaFoldDB" id="A0A1R0KUF3"/>
<dbReference type="GO" id="GO:0006241">
    <property type="term" value="P:CTP biosynthetic process"/>
    <property type="evidence" value="ECO:0007669"/>
    <property type="project" value="InterPro"/>
</dbReference>
<keyword evidence="4" id="KW-1185">Reference proteome</keyword>
<gene>
    <name evidence="3" type="ORF">BS329_15825</name>
</gene>
<comment type="caution">
    <text evidence="3">The sequence shown here is derived from an EMBL/GenBank/DDBJ whole genome shotgun (WGS) entry which is preliminary data.</text>
</comment>
<dbReference type="PRINTS" id="PR01243">
    <property type="entry name" value="NUCDPKINASE"/>
</dbReference>
<accession>A0A1R0KUF3</accession>
<dbReference type="STRING" id="76021.BS329_15825"/>
<evidence type="ECO:0000256" key="1">
    <source>
        <dbReference type="PROSITE-ProRule" id="PRU00706"/>
    </source>
</evidence>
<dbReference type="GO" id="GO:0006183">
    <property type="term" value="P:GTP biosynthetic process"/>
    <property type="evidence" value="ECO:0007669"/>
    <property type="project" value="InterPro"/>
</dbReference>
<proteinExistence type="inferred from homology"/>
<dbReference type="Proteomes" id="UP000187486">
    <property type="component" value="Unassembled WGS sequence"/>
</dbReference>
<comment type="caution">
    <text evidence="1">Lacks conserved residue(s) required for the propagation of feature annotation.</text>
</comment>
<dbReference type="InterPro" id="IPR025246">
    <property type="entry name" value="IS30-like_HTH"/>
</dbReference>
<dbReference type="GO" id="GO:0006228">
    <property type="term" value="P:UTP biosynthetic process"/>
    <property type="evidence" value="ECO:0007669"/>
    <property type="project" value="InterPro"/>
</dbReference>
<dbReference type="GO" id="GO:0004550">
    <property type="term" value="F:nucleoside diphosphate kinase activity"/>
    <property type="evidence" value="ECO:0007669"/>
    <property type="project" value="InterPro"/>
</dbReference>
<dbReference type="Pfam" id="PF13936">
    <property type="entry name" value="HTH_38"/>
    <property type="match status" value="1"/>
</dbReference>
<dbReference type="EMBL" id="MQUQ01000007">
    <property type="protein sequence ID" value="OLZ51730.1"/>
    <property type="molecule type" value="Genomic_DNA"/>
</dbReference>
<feature type="domain" description="Nucleoside diphosphate kinase-like" evidence="2">
    <location>
        <begin position="63"/>
        <end position="186"/>
    </location>
</feature>
<comment type="similarity">
    <text evidence="1">Belongs to the NDK family.</text>
</comment>
<dbReference type="InterPro" id="IPR001564">
    <property type="entry name" value="Nucleoside_diP_kinase"/>
</dbReference>
<dbReference type="Gene3D" id="3.30.70.141">
    <property type="entry name" value="Nucleoside diphosphate kinase-like domain"/>
    <property type="match status" value="1"/>
</dbReference>
<dbReference type="RefSeq" id="WP_076161437.1">
    <property type="nucleotide sequence ID" value="NZ_MQUQ01000007.1"/>
</dbReference>
<dbReference type="InterPro" id="IPR036850">
    <property type="entry name" value="NDK-like_dom_sf"/>
</dbReference>
<dbReference type="OrthoDB" id="9801161at2"/>
<protein>
    <recommendedName>
        <fullName evidence="2">Nucleoside diphosphate kinase-like domain-containing protein</fullName>
    </recommendedName>
</protein>
<reference evidence="3 4" key="1">
    <citation type="submission" date="2016-01" db="EMBL/GenBank/DDBJ databases">
        <title>Amycolatopsis coloradensis genome sequencing and assembly.</title>
        <authorList>
            <person name="Mayilraj S."/>
        </authorList>
    </citation>
    <scope>NUCLEOTIDE SEQUENCE [LARGE SCALE GENOMIC DNA]</scope>
    <source>
        <strain evidence="3 4">DSM 44225</strain>
    </source>
</reference>
<name>A0A1R0KUF3_9PSEU</name>
<sequence length="194" mass="21619">MPRPRVTDQDRRLIQILHDRDGLTFHTIGRRLDRTPKTIEKHYLHDRMDPEFAYHPDNPPPPLERTFVLCTRAAVRRRQVGMILHELDLAGLDLVRCDRAVVTGAALIDRCHPDLLPGHGPPGVGAADAAERSGPVIVSVWEGLDAIAAARNLIGPAFPAYAAPDDHAARRQIRLWFADSLDELHSRRDPALPG</sequence>
<evidence type="ECO:0000313" key="3">
    <source>
        <dbReference type="EMBL" id="OLZ51730.1"/>
    </source>
</evidence>
<evidence type="ECO:0000313" key="4">
    <source>
        <dbReference type="Proteomes" id="UP000187486"/>
    </source>
</evidence>
<dbReference type="SUPFAM" id="SSF54919">
    <property type="entry name" value="Nucleoside diphosphate kinase, NDK"/>
    <property type="match status" value="1"/>
</dbReference>
<dbReference type="InterPro" id="IPR034907">
    <property type="entry name" value="NDK-like_dom"/>
</dbReference>
<dbReference type="SMART" id="SM00562">
    <property type="entry name" value="NDK"/>
    <property type="match status" value="1"/>
</dbReference>
<evidence type="ECO:0000259" key="2">
    <source>
        <dbReference type="SMART" id="SM00562"/>
    </source>
</evidence>